<proteinExistence type="predicted"/>
<protein>
    <submittedName>
        <fullName evidence="1">Uncharacterized protein</fullName>
    </submittedName>
</protein>
<keyword evidence="2" id="KW-1185">Reference proteome</keyword>
<gene>
    <name evidence="1" type="ORF">QJS35_02315</name>
</gene>
<comment type="caution">
    <text evidence="1">The sequence shown here is derived from an EMBL/GenBank/DDBJ whole genome shotgun (WGS) entry which is preliminary data.</text>
</comment>
<evidence type="ECO:0000313" key="2">
    <source>
        <dbReference type="Proteomes" id="UP001493487"/>
    </source>
</evidence>
<evidence type="ECO:0000313" key="1">
    <source>
        <dbReference type="EMBL" id="MEQ4481223.1"/>
    </source>
</evidence>
<reference evidence="1 2" key="1">
    <citation type="journal article" date="2023" name="Genome Announc.">
        <title>Pan-Genome Analyses of the Genus Cohnella and Proposal of the Novel Species Cohnella silvisoli sp. nov., Isolated from Forest Soil.</title>
        <authorList>
            <person name="Wang C."/>
            <person name="Mao L."/>
            <person name="Bao G."/>
            <person name="Zhu H."/>
        </authorList>
    </citation>
    <scope>NUCLEOTIDE SEQUENCE [LARGE SCALE GENOMIC DNA]</scope>
    <source>
        <strain evidence="1 2">NL03-T5-1</strain>
    </source>
</reference>
<accession>A0ABV1KN24</accession>
<organism evidence="1 2">
    <name type="scientific">Cohnella silvisoli</name>
    <dbReference type="NCBI Taxonomy" id="2873699"/>
    <lineage>
        <taxon>Bacteria</taxon>
        <taxon>Bacillati</taxon>
        <taxon>Bacillota</taxon>
        <taxon>Bacilli</taxon>
        <taxon>Bacillales</taxon>
        <taxon>Paenibacillaceae</taxon>
        <taxon>Cohnella</taxon>
    </lineage>
</organism>
<sequence>MSREAARITLASSGARTPGLDGLDKRKLEEMLDLEPEMLRYELLTGNYCPQPARRV</sequence>
<dbReference type="RefSeq" id="WP_232182266.1">
    <property type="nucleotide sequence ID" value="NZ_JAIOAP010000001.1"/>
</dbReference>
<name>A0ABV1KN24_9BACL</name>
<dbReference type="EMBL" id="JASKHM010000001">
    <property type="protein sequence ID" value="MEQ4481223.1"/>
    <property type="molecule type" value="Genomic_DNA"/>
</dbReference>
<dbReference type="Proteomes" id="UP001493487">
    <property type="component" value="Unassembled WGS sequence"/>
</dbReference>